<dbReference type="Gene3D" id="3.30.9.10">
    <property type="entry name" value="D-Amino Acid Oxidase, subunit A, domain 2"/>
    <property type="match status" value="1"/>
</dbReference>
<evidence type="ECO:0000259" key="7">
    <source>
        <dbReference type="Pfam" id="PF01266"/>
    </source>
</evidence>
<dbReference type="PRINTS" id="PR01001">
    <property type="entry name" value="FADG3PDH"/>
</dbReference>
<dbReference type="GO" id="GO:0016491">
    <property type="term" value="F:oxidoreductase activity"/>
    <property type="evidence" value="ECO:0007669"/>
    <property type="project" value="UniProtKB-KW"/>
</dbReference>
<dbReference type="PANTHER" id="PTHR11985">
    <property type="entry name" value="GLYCEROL-3-PHOSPHATE DEHYDROGENASE"/>
    <property type="match status" value="1"/>
</dbReference>
<evidence type="ECO:0000313" key="9">
    <source>
        <dbReference type="EMBL" id="MER6616216.1"/>
    </source>
</evidence>
<dbReference type="InterPro" id="IPR000447">
    <property type="entry name" value="G3P_DH_FAD-dep"/>
</dbReference>
<evidence type="ECO:0000256" key="1">
    <source>
        <dbReference type="ARBA" id="ARBA00001974"/>
    </source>
</evidence>
<keyword evidence="10" id="KW-1185">Reference proteome</keyword>
<proteinExistence type="inferred from homology"/>
<feature type="domain" description="Alpha-glycerophosphate oxidase C-terminal" evidence="8">
    <location>
        <begin position="422"/>
        <end position="517"/>
    </location>
</feature>
<dbReference type="Proteomes" id="UP001445472">
    <property type="component" value="Unassembled WGS sequence"/>
</dbReference>
<dbReference type="Pfam" id="PF01266">
    <property type="entry name" value="DAO"/>
    <property type="match status" value="1"/>
</dbReference>
<dbReference type="InterPro" id="IPR038299">
    <property type="entry name" value="DAO_C_sf"/>
</dbReference>
<keyword evidence="5" id="KW-0274">FAD</keyword>
<keyword evidence="3" id="KW-0285">Flavoprotein</keyword>
<dbReference type="SUPFAM" id="SSF51905">
    <property type="entry name" value="FAD/NAD(P)-binding domain"/>
    <property type="match status" value="1"/>
</dbReference>
<dbReference type="InterPro" id="IPR031656">
    <property type="entry name" value="DAO_C"/>
</dbReference>
<comment type="cofactor">
    <cofactor evidence="1">
        <name>FAD</name>
        <dbReference type="ChEBI" id="CHEBI:57692"/>
    </cofactor>
</comment>
<keyword evidence="6 9" id="KW-0560">Oxidoreductase</keyword>
<name>A0ABV1UZL9_9ACTN</name>
<dbReference type="Gene3D" id="1.10.8.870">
    <property type="entry name" value="Alpha-glycerophosphate oxidase, cap domain"/>
    <property type="match status" value="1"/>
</dbReference>
<evidence type="ECO:0000313" key="10">
    <source>
        <dbReference type="Proteomes" id="UP001445472"/>
    </source>
</evidence>
<protein>
    <submittedName>
        <fullName evidence="9">Glycerol-3-phosphate dehydrogenase/oxidase</fullName>
        <ecNumber evidence="9">1.-.-.-</ecNumber>
    </submittedName>
</protein>
<organism evidence="9 10">
    <name type="scientific">Streptomyces xantholiticus</name>
    <dbReference type="NCBI Taxonomy" id="68285"/>
    <lineage>
        <taxon>Bacteria</taxon>
        <taxon>Bacillati</taxon>
        <taxon>Actinomycetota</taxon>
        <taxon>Actinomycetes</taxon>
        <taxon>Kitasatosporales</taxon>
        <taxon>Streptomycetaceae</taxon>
        <taxon>Streptomyces</taxon>
    </lineage>
</organism>
<accession>A0ABV1UZL9</accession>
<evidence type="ECO:0000256" key="2">
    <source>
        <dbReference type="ARBA" id="ARBA00007330"/>
    </source>
</evidence>
<evidence type="ECO:0000256" key="3">
    <source>
        <dbReference type="ARBA" id="ARBA00022630"/>
    </source>
</evidence>
<comment type="caution">
    <text evidence="9">The sequence shown here is derived from an EMBL/GenBank/DDBJ whole genome shotgun (WGS) entry which is preliminary data.</text>
</comment>
<evidence type="ECO:0000256" key="6">
    <source>
        <dbReference type="ARBA" id="ARBA00023002"/>
    </source>
</evidence>
<dbReference type="EMBL" id="JBEPBX010000022">
    <property type="protein sequence ID" value="MER6616216.1"/>
    <property type="molecule type" value="Genomic_DNA"/>
</dbReference>
<evidence type="ECO:0000259" key="8">
    <source>
        <dbReference type="Pfam" id="PF16901"/>
    </source>
</evidence>
<dbReference type="PANTHER" id="PTHR11985:SF35">
    <property type="entry name" value="ANAEROBIC GLYCEROL-3-PHOSPHATE DEHYDROGENASE SUBUNIT A"/>
    <property type="match status" value="1"/>
</dbReference>
<dbReference type="Pfam" id="PF16901">
    <property type="entry name" value="DAO_C"/>
    <property type="match status" value="1"/>
</dbReference>
<reference evidence="9 10" key="1">
    <citation type="submission" date="2024-06" db="EMBL/GenBank/DDBJ databases">
        <title>The Natural Products Discovery Center: Release of the First 8490 Sequenced Strains for Exploring Actinobacteria Biosynthetic Diversity.</title>
        <authorList>
            <person name="Kalkreuter E."/>
            <person name="Kautsar S.A."/>
            <person name="Yang D."/>
            <person name="Bader C.D."/>
            <person name="Teijaro C.N."/>
            <person name="Fluegel L."/>
            <person name="Davis C.M."/>
            <person name="Simpson J.R."/>
            <person name="Lauterbach L."/>
            <person name="Steele A.D."/>
            <person name="Gui C."/>
            <person name="Meng S."/>
            <person name="Li G."/>
            <person name="Viehrig K."/>
            <person name="Ye F."/>
            <person name="Su P."/>
            <person name="Kiefer A.F."/>
            <person name="Nichols A."/>
            <person name="Cepeda A.J."/>
            <person name="Yan W."/>
            <person name="Fan B."/>
            <person name="Jiang Y."/>
            <person name="Adhikari A."/>
            <person name="Zheng C.-J."/>
            <person name="Schuster L."/>
            <person name="Cowan T.M."/>
            <person name="Smanski M.J."/>
            <person name="Chevrette M.G."/>
            <person name="De Carvalho L.P.S."/>
            <person name="Shen B."/>
        </authorList>
    </citation>
    <scope>NUCLEOTIDE SEQUENCE [LARGE SCALE GENOMIC DNA]</scope>
    <source>
        <strain evidence="9 10">NPDC000837</strain>
    </source>
</reference>
<dbReference type="Gene3D" id="3.50.50.60">
    <property type="entry name" value="FAD/NAD(P)-binding domain"/>
    <property type="match status" value="1"/>
</dbReference>
<comment type="similarity">
    <text evidence="2">Belongs to the FAD-dependent glycerol-3-phosphate dehydrogenase family.</text>
</comment>
<keyword evidence="4" id="KW-0319">Glycerol metabolism</keyword>
<evidence type="ECO:0000256" key="4">
    <source>
        <dbReference type="ARBA" id="ARBA00022798"/>
    </source>
</evidence>
<dbReference type="RefSeq" id="WP_351977595.1">
    <property type="nucleotide sequence ID" value="NZ_JBEPBX010000022.1"/>
</dbReference>
<feature type="domain" description="FAD dependent oxidoreductase" evidence="7">
    <location>
        <begin position="35"/>
        <end position="399"/>
    </location>
</feature>
<sequence>MSRPDRPGTPAPASSLNAARRSRELAELAHGAQVDVLVVGLGATGAGAALDAASRGLTVAAIDAHDLAFGTSRWSSKLIHGGLRYLATGHLDVAHESAVERGILMERTAPHLVRAQPFVLPLTPLVSRGQAALAWAGLRAGDLLRAGARTSRTTLPAPRTLSAVETRHMSPVLRPAGLRGGLLSWDGQLTDDARLVTAVARTAAAHGARILTRTRALTVTGTGARVRDELTGEELQIRARTVINAAGVWAGGLVDDVRLRPSRGTHLVLRSDDLGGLRAGMHIPVPGESNRFVLVLPQGDGRVYVGLTDEPVEGPVPDVPDVPETDIGFLLDVLGSALDVPLRRDDVVGAFAGLRPLLDTHPAGGSVPGRTADISRRHAVLASPGGVVTVVGGKLTTYRRMAEDAVDAALAAGGLTAGPSRTAVTPLVGAAPAGALARLGVPRRLVRRYGAEAPAVHALGVADPALARLVVPGHPVTAAEFLWAVRHEGALDESDVLDRRTRIGLVDEDRRAAGEAAQEALARCFS</sequence>
<dbReference type="InterPro" id="IPR006076">
    <property type="entry name" value="FAD-dep_OxRdtase"/>
</dbReference>
<dbReference type="EC" id="1.-.-.-" evidence="9"/>
<dbReference type="PROSITE" id="PS00978">
    <property type="entry name" value="FAD_G3PDH_2"/>
    <property type="match status" value="1"/>
</dbReference>
<evidence type="ECO:0000256" key="5">
    <source>
        <dbReference type="ARBA" id="ARBA00022827"/>
    </source>
</evidence>
<dbReference type="InterPro" id="IPR036188">
    <property type="entry name" value="FAD/NAD-bd_sf"/>
</dbReference>
<gene>
    <name evidence="9" type="ORF">ABT276_23165</name>
</gene>